<proteinExistence type="predicted"/>
<dbReference type="Proteomes" id="UP001066276">
    <property type="component" value="Chromosome 11"/>
</dbReference>
<gene>
    <name evidence="2" type="ORF">NDU88_004188</name>
</gene>
<keyword evidence="3" id="KW-1185">Reference proteome</keyword>
<comment type="caution">
    <text evidence="2">The sequence shown here is derived from an EMBL/GenBank/DDBJ whole genome shotgun (WGS) entry which is preliminary data.</text>
</comment>
<dbReference type="EMBL" id="JANPWB010000015">
    <property type="protein sequence ID" value="KAJ1091060.1"/>
    <property type="molecule type" value="Genomic_DNA"/>
</dbReference>
<evidence type="ECO:0000313" key="3">
    <source>
        <dbReference type="Proteomes" id="UP001066276"/>
    </source>
</evidence>
<protein>
    <submittedName>
        <fullName evidence="2">Uncharacterized protein</fullName>
    </submittedName>
</protein>
<evidence type="ECO:0000256" key="1">
    <source>
        <dbReference type="SAM" id="MobiDB-lite"/>
    </source>
</evidence>
<feature type="region of interest" description="Disordered" evidence="1">
    <location>
        <begin position="34"/>
        <end position="56"/>
    </location>
</feature>
<reference evidence="2" key="1">
    <citation type="journal article" date="2022" name="bioRxiv">
        <title>Sequencing and chromosome-scale assembly of the giantPleurodeles waltlgenome.</title>
        <authorList>
            <person name="Brown T."/>
            <person name="Elewa A."/>
            <person name="Iarovenko S."/>
            <person name="Subramanian E."/>
            <person name="Araus A.J."/>
            <person name="Petzold A."/>
            <person name="Susuki M."/>
            <person name="Suzuki K.-i.T."/>
            <person name="Hayashi T."/>
            <person name="Toyoda A."/>
            <person name="Oliveira C."/>
            <person name="Osipova E."/>
            <person name="Leigh N.D."/>
            <person name="Simon A."/>
            <person name="Yun M.H."/>
        </authorList>
    </citation>
    <scope>NUCLEOTIDE SEQUENCE</scope>
    <source>
        <strain evidence="2">20211129_DDA</strain>
        <tissue evidence="2">Liver</tissue>
    </source>
</reference>
<feature type="region of interest" description="Disordered" evidence="1">
    <location>
        <begin position="1"/>
        <end position="20"/>
    </location>
</feature>
<name>A0AAV7LKJ6_PLEWA</name>
<organism evidence="2 3">
    <name type="scientific">Pleurodeles waltl</name>
    <name type="common">Iberian ribbed newt</name>
    <dbReference type="NCBI Taxonomy" id="8319"/>
    <lineage>
        <taxon>Eukaryota</taxon>
        <taxon>Metazoa</taxon>
        <taxon>Chordata</taxon>
        <taxon>Craniata</taxon>
        <taxon>Vertebrata</taxon>
        <taxon>Euteleostomi</taxon>
        <taxon>Amphibia</taxon>
        <taxon>Batrachia</taxon>
        <taxon>Caudata</taxon>
        <taxon>Salamandroidea</taxon>
        <taxon>Salamandridae</taxon>
        <taxon>Pleurodelinae</taxon>
        <taxon>Pleurodeles</taxon>
    </lineage>
</organism>
<dbReference type="AlphaFoldDB" id="A0AAV7LKJ6"/>
<sequence length="110" mass="13022">MKHLTGPKVMGAEGRSRRNQAALQQVQLVRRQALERPPTLVPGSDSEDTVSRDSEELQMPTRFQLRSDHWILRHDSVVSLRYWGETRVQGRVRFKYRPLPRWPARFDEVW</sequence>
<evidence type="ECO:0000313" key="2">
    <source>
        <dbReference type="EMBL" id="KAJ1091060.1"/>
    </source>
</evidence>
<accession>A0AAV7LKJ6</accession>